<dbReference type="Pfam" id="PF21982">
    <property type="entry name" value="RecX_HTH1"/>
    <property type="match status" value="1"/>
</dbReference>
<name>L1QDF9_9CLOT</name>
<gene>
    <name evidence="5" type="primary">recX</name>
    <name evidence="9" type="ORF">HMPREF0216_02296</name>
</gene>
<evidence type="ECO:0000256" key="2">
    <source>
        <dbReference type="ARBA" id="ARBA00009695"/>
    </source>
</evidence>
<feature type="domain" description="RecX third three-helical" evidence="7">
    <location>
        <begin position="161"/>
        <end position="206"/>
    </location>
</feature>
<dbReference type="InterPro" id="IPR036388">
    <property type="entry name" value="WH-like_DNA-bd_sf"/>
</dbReference>
<dbReference type="InterPro" id="IPR003783">
    <property type="entry name" value="Regulatory_RecX"/>
</dbReference>
<dbReference type="Pfam" id="PF02631">
    <property type="entry name" value="RecX_HTH2"/>
    <property type="match status" value="1"/>
</dbReference>
<keyword evidence="10" id="KW-1185">Reference proteome</keyword>
<dbReference type="GO" id="GO:0005737">
    <property type="term" value="C:cytoplasm"/>
    <property type="evidence" value="ECO:0007669"/>
    <property type="project" value="UniProtKB-SubCell"/>
</dbReference>
<sequence length="215" mass="25524">MEVVMNIITKIEVGKRNKERVNIFINDEFAFSVSAEIVYKENLKVKQEIDIDSLKKIVNEDNYIKCKNSALKIIERTHKSEKEIRDKLVLKDYENHIIDKTINFLKEYNFLNDSNYAKMYVRDKSKTQGQMKIKYTLKQKGIDESLIEKELSMIDNNELKDVAIDLALRKYKTLCKRENDKYKLKQKLYRFLMGKGYEYSLISEVIKIVVNDELI</sequence>
<dbReference type="HOGENOM" id="CLU_066607_4_1_9"/>
<dbReference type="STRING" id="545697.HMPREF0216_02296"/>
<comment type="similarity">
    <text evidence="2 5">Belongs to the RecX family.</text>
</comment>
<evidence type="ECO:0000313" key="9">
    <source>
        <dbReference type="EMBL" id="EKY25981.1"/>
    </source>
</evidence>
<dbReference type="NCBIfam" id="NF001058">
    <property type="entry name" value="PRK00117.4-1"/>
    <property type="match status" value="1"/>
</dbReference>
<reference evidence="9 10" key="1">
    <citation type="submission" date="2012-05" db="EMBL/GenBank/DDBJ databases">
        <authorList>
            <person name="Weinstock G."/>
            <person name="Sodergren E."/>
            <person name="Lobos E.A."/>
            <person name="Fulton L."/>
            <person name="Fulton R."/>
            <person name="Courtney L."/>
            <person name="Fronick C."/>
            <person name="O'Laughlin M."/>
            <person name="Godfrey J."/>
            <person name="Wilson R.M."/>
            <person name="Miner T."/>
            <person name="Farmer C."/>
            <person name="Delehaunty K."/>
            <person name="Cordes M."/>
            <person name="Minx P."/>
            <person name="Tomlinson C."/>
            <person name="Chen J."/>
            <person name="Wollam A."/>
            <person name="Pepin K.H."/>
            <person name="Bhonagiri V."/>
            <person name="Zhang X."/>
            <person name="Suruliraj S."/>
            <person name="Warren W."/>
            <person name="Mitreva M."/>
            <person name="Mardis E.R."/>
            <person name="Wilson R.K."/>
        </authorList>
    </citation>
    <scope>NUCLEOTIDE SEQUENCE [LARGE SCALE GENOMIC DNA]</scope>
    <source>
        <strain evidence="9 10">DSM 1785</strain>
    </source>
</reference>
<evidence type="ECO:0000256" key="1">
    <source>
        <dbReference type="ARBA" id="ARBA00004496"/>
    </source>
</evidence>
<protein>
    <recommendedName>
        <fullName evidence="3 5">Regulatory protein RecX</fullName>
    </recommendedName>
</protein>
<dbReference type="Pfam" id="PF21981">
    <property type="entry name" value="RecX_HTH3"/>
    <property type="match status" value="1"/>
</dbReference>
<dbReference type="EMBL" id="AMEZ01000062">
    <property type="protein sequence ID" value="EKY25981.1"/>
    <property type="molecule type" value="Genomic_DNA"/>
</dbReference>
<evidence type="ECO:0000256" key="3">
    <source>
        <dbReference type="ARBA" id="ARBA00018111"/>
    </source>
</evidence>
<evidence type="ECO:0000259" key="7">
    <source>
        <dbReference type="Pfam" id="PF21981"/>
    </source>
</evidence>
<accession>L1QDF9</accession>
<evidence type="ECO:0000259" key="6">
    <source>
        <dbReference type="Pfam" id="PF02631"/>
    </source>
</evidence>
<dbReference type="PATRIC" id="fig|545697.3.peg.2258"/>
<dbReference type="Proteomes" id="UP000010420">
    <property type="component" value="Unassembled WGS sequence"/>
</dbReference>
<organism evidence="9 10">
    <name type="scientific">Clostridium celatum DSM 1785</name>
    <dbReference type="NCBI Taxonomy" id="545697"/>
    <lineage>
        <taxon>Bacteria</taxon>
        <taxon>Bacillati</taxon>
        <taxon>Bacillota</taxon>
        <taxon>Clostridia</taxon>
        <taxon>Eubacteriales</taxon>
        <taxon>Clostridiaceae</taxon>
        <taxon>Clostridium</taxon>
    </lineage>
</organism>
<dbReference type="PANTHER" id="PTHR33602:SF1">
    <property type="entry name" value="REGULATORY PROTEIN RECX FAMILY PROTEIN"/>
    <property type="match status" value="1"/>
</dbReference>
<dbReference type="Gene3D" id="1.10.10.10">
    <property type="entry name" value="Winged helix-like DNA-binding domain superfamily/Winged helix DNA-binding domain"/>
    <property type="match status" value="3"/>
</dbReference>
<evidence type="ECO:0000256" key="4">
    <source>
        <dbReference type="ARBA" id="ARBA00022490"/>
    </source>
</evidence>
<dbReference type="InterPro" id="IPR053926">
    <property type="entry name" value="RecX_HTH_1st"/>
</dbReference>
<keyword evidence="4 5" id="KW-0963">Cytoplasm</keyword>
<feature type="domain" description="RecX first three-helical" evidence="8">
    <location>
        <begin position="66"/>
        <end position="105"/>
    </location>
</feature>
<dbReference type="InterPro" id="IPR053924">
    <property type="entry name" value="RecX_HTH_2nd"/>
</dbReference>
<dbReference type="GO" id="GO:0006282">
    <property type="term" value="P:regulation of DNA repair"/>
    <property type="evidence" value="ECO:0007669"/>
    <property type="project" value="UniProtKB-UniRule"/>
</dbReference>
<dbReference type="eggNOG" id="COG2137">
    <property type="taxonomic scope" value="Bacteria"/>
</dbReference>
<proteinExistence type="inferred from homology"/>
<feature type="domain" description="RecX second three-helical" evidence="6">
    <location>
        <begin position="112"/>
        <end position="149"/>
    </location>
</feature>
<comment type="caution">
    <text evidence="9">The sequence shown here is derived from an EMBL/GenBank/DDBJ whole genome shotgun (WGS) entry which is preliminary data.</text>
</comment>
<comment type="function">
    <text evidence="5">Modulates RecA activity.</text>
</comment>
<dbReference type="AlphaFoldDB" id="L1QDF9"/>
<dbReference type="PANTHER" id="PTHR33602">
    <property type="entry name" value="REGULATORY PROTEIN RECX FAMILY PROTEIN"/>
    <property type="match status" value="1"/>
</dbReference>
<comment type="subcellular location">
    <subcellularLocation>
        <location evidence="1 5">Cytoplasm</location>
    </subcellularLocation>
</comment>
<evidence type="ECO:0000313" key="10">
    <source>
        <dbReference type="Proteomes" id="UP000010420"/>
    </source>
</evidence>
<dbReference type="InterPro" id="IPR053925">
    <property type="entry name" value="RecX_HTH_3rd"/>
</dbReference>
<evidence type="ECO:0000259" key="8">
    <source>
        <dbReference type="Pfam" id="PF21982"/>
    </source>
</evidence>
<dbReference type="HAMAP" id="MF_01114">
    <property type="entry name" value="RecX"/>
    <property type="match status" value="1"/>
</dbReference>
<evidence type="ECO:0000256" key="5">
    <source>
        <dbReference type="HAMAP-Rule" id="MF_01114"/>
    </source>
</evidence>